<feature type="non-terminal residue" evidence="3">
    <location>
        <position position="111"/>
    </location>
</feature>
<feature type="signal peptide" evidence="2">
    <location>
        <begin position="1"/>
        <end position="22"/>
    </location>
</feature>
<organism evidence="3 4">
    <name type="scientific">Musa troglodytarum</name>
    <name type="common">fe'i banana</name>
    <dbReference type="NCBI Taxonomy" id="320322"/>
    <lineage>
        <taxon>Eukaryota</taxon>
        <taxon>Viridiplantae</taxon>
        <taxon>Streptophyta</taxon>
        <taxon>Embryophyta</taxon>
        <taxon>Tracheophyta</taxon>
        <taxon>Spermatophyta</taxon>
        <taxon>Magnoliopsida</taxon>
        <taxon>Liliopsida</taxon>
        <taxon>Zingiberales</taxon>
        <taxon>Musaceae</taxon>
        <taxon>Musa</taxon>
    </lineage>
</organism>
<reference evidence="3" key="1">
    <citation type="submission" date="2022-05" db="EMBL/GenBank/DDBJ databases">
        <title>The Musa troglodytarum L. genome provides insights into the mechanism of non-climacteric behaviour and enrichment of carotenoids.</title>
        <authorList>
            <person name="Wang J."/>
        </authorList>
    </citation>
    <scope>NUCLEOTIDE SEQUENCE</scope>
    <source>
        <tissue evidence="3">Leaf</tissue>
    </source>
</reference>
<dbReference type="AlphaFoldDB" id="A0A9E7KRG8"/>
<gene>
    <name evidence="3" type="ORF">MUK42_15700</name>
</gene>
<name>A0A9E7KRG8_9LILI</name>
<evidence type="ECO:0000313" key="3">
    <source>
        <dbReference type="EMBL" id="URE31163.1"/>
    </source>
</evidence>
<feature type="chain" id="PRO_5038848739" description="Secreted protein" evidence="2">
    <location>
        <begin position="23"/>
        <end position="111"/>
    </location>
</feature>
<feature type="region of interest" description="Disordered" evidence="1">
    <location>
        <begin position="30"/>
        <end position="62"/>
    </location>
</feature>
<feature type="compositionally biased region" description="Low complexity" evidence="1">
    <location>
        <begin position="34"/>
        <end position="45"/>
    </location>
</feature>
<evidence type="ECO:0000313" key="4">
    <source>
        <dbReference type="Proteomes" id="UP001055439"/>
    </source>
</evidence>
<keyword evidence="4" id="KW-1185">Reference proteome</keyword>
<evidence type="ECO:0000256" key="2">
    <source>
        <dbReference type="SAM" id="SignalP"/>
    </source>
</evidence>
<protein>
    <recommendedName>
        <fullName evidence="5">Secreted protein</fullName>
    </recommendedName>
</protein>
<feature type="compositionally biased region" description="Basic and acidic residues" evidence="1">
    <location>
        <begin position="47"/>
        <end position="62"/>
    </location>
</feature>
<proteinExistence type="predicted"/>
<sequence>MNMQLLLLLPLLPLRLLVDALALTNLSPTTQFLPSAGRGASAGGPSDEGRRREFSTGSDRDEEPRRWILEGMLRRLVLLLGSGRVLLRVGGHAETSTSHDAVVICVTSMFE</sequence>
<dbReference type="EMBL" id="CP097510">
    <property type="protein sequence ID" value="URE31163.1"/>
    <property type="molecule type" value="Genomic_DNA"/>
</dbReference>
<dbReference type="Proteomes" id="UP001055439">
    <property type="component" value="Chromosome 8"/>
</dbReference>
<accession>A0A9E7KRG8</accession>
<evidence type="ECO:0000256" key="1">
    <source>
        <dbReference type="SAM" id="MobiDB-lite"/>
    </source>
</evidence>
<keyword evidence="2" id="KW-0732">Signal</keyword>
<evidence type="ECO:0008006" key="5">
    <source>
        <dbReference type="Google" id="ProtNLM"/>
    </source>
</evidence>